<organism evidence="10 11">
    <name type="scientific">Marinobacter flavimaris</name>
    <dbReference type="NCBI Taxonomy" id="262076"/>
    <lineage>
        <taxon>Bacteria</taxon>
        <taxon>Pseudomonadati</taxon>
        <taxon>Pseudomonadota</taxon>
        <taxon>Gammaproteobacteria</taxon>
        <taxon>Pseudomonadales</taxon>
        <taxon>Marinobacteraceae</taxon>
        <taxon>Marinobacter</taxon>
    </lineage>
</organism>
<dbReference type="PANTHER" id="PTHR21339:SF0">
    <property type="entry name" value="S-ADENOSYLMETHIONINE-DEPENDENT NUCLEOTIDE DEHYDRATASE RSAD2"/>
    <property type="match status" value="1"/>
</dbReference>
<dbReference type="SUPFAM" id="SSF102114">
    <property type="entry name" value="Radical SAM enzymes"/>
    <property type="match status" value="1"/>
</dbReference>
<evidence type="ECO:0000256" key="2">
    <source>
        <dbReference type="ARBA" id="ARBA00022485"/>
    </source>
</evidence>
<name>A0A3D8GXR2_9GAMM</name>
<keyword evidence="4" id="KW-0479">Metal-binding</keyword>
<dbReference type="PROSITE" id="PS51918">
    <property type="entry name" value="RADICAL_SAM"/>
    <property type="match status" value="1"/>
</dbReference>
<comment type="caution">
    <text evidence="10">The sequence shown here is derived from an EMBL/GenBank/DDBJ whole genome shotgun (WGS) entry which is preliminary data.</text>
</comment>
<dbReference type="PANTHER" id="PTHR21339">
    <property type="entry name" value="RADICAL S-ADENOSYL METHIONINE DOMAIN-CONTAINING PROTEIN 2"/>
    <property type="match status" value="1"/>
</dbReference>
<dbReference type="InterPro" id="IPR051196">
    <property type="entry name" value="RSAD2/Viperin_antiviral"/>
</dbReference>
<dbReference type="RefSeq" id="WP_104272244.1">
    <property type="nucleotide sequence ID" value="NZ_PSSW01000015.1"/>
</dbReference>
<dbReference type="GO" id="GO:0003824">
    <property type="term" value="F:catalytic activity"/>
    <property type="evidence" value="ECO:0007669"/>
    <property type="project" value="InterPro"/>
</dbReference>
<sequence length="307" mass="35553">MLYYSAHNQKQLVINWHLTEACNYSCRYCYAHWQRDEDVKDLIRQEYQIHQLLLELREFFDPINSRNPLAWKMAWANTRLNIAGGEPLLFPCVVEETVKFASRVGLKASLITNGSLLTERIARRIGSGLEVLGISIDSADAFSNQLIGRLNSKGEFLDLRQLQSAVEAIRERNPAIKIKLNTVVNRVNWEDDFSDLISLLQPDKWKILRALPVTDRSMTIDEEQFQSFVERHRRYHRIAVVEDNQDMVESYIMIDPQGRFFQNSPCSAGYQYSQPILEVGAVKAFEQVRFDPDRFLARYEDAEEGGS</sequence>
<dbReference type="EMBL" id="QRDH01000014">
    <property type="protein sequence ID" value="RDU39240.1"/>
    <property type="molecule type" value="Genomic_DNA"/>
</dbReference>
<dbReference type="SFLD" id="SFLDG01067">
    <property type="entry name" value="SPASM/twitch_domain_containing"/>
    <property type="match status" value="1"/>
</dbReference>
<dbReference type="InterPro" id="IPR058240">
    <property type="entry name" value="rSAM_sf"/>
</dbReference>
<dbReference type="AlphaFoldDB" id="A0A3D8GXR2"/>
<evidence type="ECO:0000313" key="11">
    <source>
        <dbReference type="Proteomes" id="UP000256431"/>
    </source>
</evidence>
<evidence type="ECO:0000256" key="8">
    <source>
        <dbReference type="ARBA" id="ARBA00039667"/>
    </source>
</evidence>
<dbReference type="SFLD" id="SFLDG01088">
    <property type="entry name" value="antiviral_proteins"/>
    <property type="match status" value="1"/>
</dbReference>
<dbReference type="InterPro" id="IPR007197">
    <property type="entry name" value="rSAM"/>
</dbReference>
<evidence type="ECO:0000256" key="1">
    <source>
        <dbReference type="ARBA" id="ARBA00001966"/>
    </source>
</evidence>
<keyword evidence="11" id="KW-1185">Reference proteome</keyword>
<dbReference type="Proteomes" id="UP000256431">
    <property type="component" value="Unassembled WGS sequence"/>
</dbReference>
<dbReference type="CDD" id="cd01335">
    <property type="entry name" value="Radical_SAM"/>
    <property type="match status" value="1"/>
</dbReference>
<dbReference type="GO" id="GO:0051539">
    <property type="term" value="F:4 iron, 4 sulfur cluster binding"/>
    <property type="evidence" value="ECO:0007669"/>
    <property type="project" value="UniProtKB-KW"/>
</dbReference>
<dbReference type="GO" id="GO:0051607">
    <property type="term" value="P:defense response to virus"/>
    <property type="evidence" value="ECO:0007669"/>
    <property type="project" value="UniProtKB-KW"/>
</dbReference>
<evidence type="ECO:0000313" key="10">
    <source>
        <dbReference type="EMBL" id="RDU39240.1"/>
    </source>
</evidence>
<accession>A0A3D8GXR2</accession>
<evidence type="ECO:0000256" key="3">
    <source>
        <dbReference type="ARBA" id="ARBA00022691"/>
    </source>
</evidence>
<evidence type="ECO:0000259" key="9">
    <source>
        <dbReference type="PROSITE" id="PS51918"/>
    </source>
</evidence>
<protein>
    <recommendedName>
        <fullName evidence="8">S-adenosylmethionine-dependent nucleotide dehydratase</fullName>
    </recommendedName>
</protein>
<dbReference type="NCBIfam" id="NF038283">
    <property type="entry name" value="viperin_w_prok"/>
    <property type="match status" value="1"/>
</dbReference>
<keyword evidence="2" id="KW-0004">4Fe-4S</keyword>
<keyword evidence="5" id="KW-0408">Iron</keyword>
<keyword evidence="3" id="KW-0949">S-adenosyl-L-methionine</keyword>
<evidence type="ECO:0000256" key="7">
    <source>
        <dbReference type="ARBA" id="ARBA00023118"/>
    </source>
</evidence>
<evidence type="ECO:0000256" key="6">
    <source>
        <dbReference type="ARBA" id="ARBA00023014"/>
    </source>
</evidence>
<keyword evidence="7" id="KW-0051">Antiviral defense</keyword>
<comment type="cofactor">
    <cofactor evidence="1">
        <name>[4Fe-4S] cluster</name>
        <dbReference type="ChEBI" id="CHEBI:49883"/>
    </cofactor>
</comment>
<dbReference type="Pfam" id="PF04055">
    <property type="entry name" value="Radical_SAM"/>
    <property type="match status" value="1"/>
</dbReference>
<dbReference type="GO" id="GO:0046872">
    <property type="term" value="F:metal ion binding"/>
    <property type="evidence" value="ECO:0007669"/>
    <property type="project" value="UniProtKB-KW"/>
</dbReference>
<gene>
    <name evidence="10" type="ORF">DXI23_19600</name>
</gene>
<reference evidence="10 11" key="1">
    <citation type="submission" date="2018-08" db="EMBL/GenBank/DDBJ databases">
        <title>Genome sequence of Marinobacter flavimaris KCTC 12185.</title>
        <authorList>
            <person name="Chun J."/>
            <person name="Kim B.-Y."/>
            <person name="Choi S.-B."/>
            <person name="Kwak M.-J."/>
        </authorList>
    </citation>
    <scope>NUCLEOTIDE SEQUENCE [LARGE SCALE GENOMIC DNA]</scope>
    <source>
        <strain evidence="10 11">KCTC 12185</strain>
    </source>
</reference>
<proteinExistence type="predicted"/>
<evidence type="ECO:0000256" key="4">
    <source>
        <dbReference type="ARBA" id="ARBA00022723"/>
    </source>
</evidence>
<dbReference type="SFLD" id="SFLDS00029">
    <property type="entry name" value="Radical_SAM"/>
    <property type="match status" value="1"/>
</dbReference>
<keyword evidence="6" id="KW-0411">Iron-sulfur</keyword>
<evidence type="ECO:0000256" key="5">
    <source>
        <dbReference type="ARBA" id="ARBA00023004"/>
    </source>
</evidence>
<feature type="domain" description="Radical SAM core" evidence="9">
    <location>
        <begin position="8"/>
        <end position="246"/>
    </location>
</feature>
<dbReference type="InterPro" id="IPR013785">
    <property type="entry name" value="Aldolase_TIM"/>
</dbReference>
<dbReference type="Gene3D" id="3.20.20.70">
    <property type="entry name" value="Aldolase class I"/>
    <property type="match status" value="1"/>
</dbReference>